<evidence type="ECO:0000256" key="1">
    <source>
        <dbReference type="SAM" id="MobiDB-lite"/>
    </source>
</evidence>
<feature type="compositionally biased region" description="Polar residues" evidence="1">
    <location>
        <begin position="113"/>
        <end position="123"/>
    </location>
</feature>
<keyword evidence="2" id="KW-0812">Transmembrane</keyword>
<comment type="caution">
    <text evidence="3">The sequence shown here is derived from an EMBL/GenBank/DDBJ whole genome shotgun (WGS) entry which is preliminary data.</text>
</comment>
<organism evidence="3 4">
    <name type="scientific">Parablautia muri</name>
    <dbReference type="NCBI Taxonomy" id="2320879"/>
    <lineage>
        <taxon>Bacteria</taxon>
        <taxon>Bacillati</taxon>
        <taxon>Bacillota</taxon>
        <taxon>Clostridia</taxon>
        <taxon>Lachnospirales</taxon>
        <taxon>Lachnospiraceae</taxon>
        <taxon>Parablautia</taxon>
    </lineage>
</organism>
<feature type="compositionally biased region" description="Basic and acidic residues" evidence="1">
    <location>
        <begin position="124"/>
        <end position="133"/>
    </location>
</feature>
<sequence length="296" mass="31928">MSRWEFMRQLEELLFDISPSEREEALQYYNDYFNDAGRENEQEVIMALGSPAQVAGIVRDGLSENVSSGEFTESGFKSAASSQQNPIMKREDSLNKKDIFTEQDEKTDENGRDNINSSKNYENTQKDSYREEGSTAFDDAQTGSGRKAETSGDGAYAKEMKNSSQEKKEGLPTWAIVLIIIGGILLAPAILGGIGGIIGSLFGIVAAIAALVLGIGLTSLILYIAAVLLIVAGVGCIFVAPVKGIGLLGGGFICGALGILCMLLTYFLIKKVIPGIFYGIVFVYYKIKDKIGGWKG</sequence>
<feature type="region of interest" description="Disordered" evidence="1">
    <location>
        <begin position="67"/>
        <end position="164"/>
    </location>
</feature>
<feature type="transmembrane region" description="Helical" evidence="2">
    <location>
        <begin position="197"/>
        <end position="215"/>
    </location>
</feature>
<reference evidence="3" key="1">
    <citation type="submission" date="2018-09" db="EMBL/GenBank/DDBJ databases">
        <title>Murine metabolic-syndrome-specific gut microbial biobank.</title>
        <authorList>
            <person name="Liu C."/>
        </authorList>
    </citation>
    <scope>NUCLEOTIDE SEQUENCE</scope>
    <source>
        <strain evidence="3">D42-62</strain>
    </source>
</reference>
<dbReference type="EMBL" id="QZDT01000016">
    <property type="protein sequence ID" value="NBJ93165.1"/>
    <property type="molecule type" value="Genomic_DNA"/>
</dbReference>
<feature type="transmembrane region" description="Helical" evidence="2">
    <location>
        <begin position="171"/>
        <end position="191"/>
    </location>
</feature>
<feature type="transmembrane region" description="Helical" evidence="2">
    <location>
        <begin position="220"/>
        <end position="240"/>
    </location>
</feature>
<protein>
    <recommendedName>
        <fullName evidence="5">DUF1700 domain-containing protein</fullName>
    </recommendedName>
</protein>
<evidence type="ECO:0000313" key="4">
    <source>
        <dbReference type="Proteomes" id="UP001154420"/>
    </source>
</evidence>
<feature type="transmembrane region" description="Helical" evidence="2">
    <location>
        <begin position="246"/>
        <end position="269"/>
    </location>
</feature>
<accession>A0A9X5BFU1</accession>
<evidence type="ECO:0000313" key="3">
    <source>
        <dbReference type="EMBL" id="NBJ93165.1"/>
    </source>
</evidence>
<evidence type="ECO:0000256" key="2">
    <source>
        <dbReference type="SAM" id="Phobius"/>
    </source>
</evidence>
<name>A0A9X5BFU1_9FIRM</name>
<keyword evidence="2" id="KW-0472">Membrane</keyword>
<dbReference type="AlphaFoldDB" id="A0A9X5BFU1"/>
<dbReference type="Proteomes" id="UP001154420">
    <property type="component" value="Unassembled WGS sequence"/>
</dbReference>
<dbReference type="OrthoDB" id="95800at2"/>
<keyword evidence="4" id="KW-1185">Reference proteome</keyword>
<proteinExistence type="predicted"/>
<feature type="compositionally biased region" description="Basic and acidic residues" evidence="1">
    <location>
        <begin position="146"/>
        <end position="164"/>
    </location>
</feature>
<dbReference type="RefSeq" id="WP_160560247.1">
    <property type="nucleotide sequence ID" value="NZ_QZDT01000016.1"/>
</dbReference>
<keyword evidence="2" id="KW-1133">Transmembrane helix</keyword>
<evidence type="ECO:0008006" key="5">
    <source>
        <dbReference type="Google" id="ProtNLM"/>
    </source>
</evidence>
<gene>
    <name evidence="3" type="ORF">D5281_11300</name>
</gene>
<feature type="compositionally biased region" description="Basic and acidic residues" evidence="1">
    <location>
        <begin position="88"/>
        <end position="112"/>
    </location>
</feature>
<dbReference type="Pfam" id="PF22564">
    <property type="entry name" value="HAAS"/>
    <property type="match status" value="1"/>
</dbReference>